<feature type="transmembrane region" description="Helical" evidence="1">
    <location>
        <begin position="12"/>
        <end position="32"/>
    </location>
</feature>
<gene>
    <name evidence="2" type="ORF">g.21926</name>
</gene>
<protein>
    <submittedName>
        <fullName evidence="2">Uncharacterized protein</fullName>
    </submittedName>
</protein>
<feature type="transmembrane region" description="Helical" evidence="1">
    <location>
        <begin position="106"/>
        <end position="124"/>
    </location>
</feature>
<name>A0A146MA26_LYGHE</name>
<dbReference type="PROSITE" id="PS51257">
    <property type="entry name" value="PROKAR_LIPOPROTEIN"/>
    <property type="match status" value="1"/>
</dbReference>
<proteinExistence type="predicted"/>
<organism evidence="2">
    <name type="scientific">Lygus hesperus</name>
    <name type="common">Western plant bug</name>
    <dbReference type="NCBI Taxonomy" id="30085"/>
    <lineage>
        <taxon>Eukaryota</taxon>
        <taxon>Metazoa</taxon>
        <taxon>Ecdysozoa</taxon>
        <taxon>Arthropoda</taxon>
        <taxon>Hexapoda</taxon>
        <taxon>Insecta</taxon>
        <taxon>Pterygota</taxon>
        <taxon>Neoptera</taxon>
        <taxon>Paraneoptera</taxon>
        <taxon>Hemiptera</taxon>
        <taxon>Heteroptera</taxon>
        <taxon>Panheteroptera</taxon>
        <taxon>Cimicomorpha</taxon>
        <taxon>Miridae</taxon>
        <taxon>Mirini</taxon>
        <taxon>Lygus</taxon>
    </lineage>
</organism>
<keyword evidence="1" id="KW-0812">Transmembrane</keyword>
<keyword evidence="1" id="KW-0472">Membrane</keyword>
<keyword evidence="1" id="KW-1133">Transmembrane helix</keyword>
<feature type="transmembrane region" description="Helical" evidence="1">
    <location>
        <begin position="38"/>
        <end position="56"/>
    </location>
</feature>
<reference evidence="2" key="1">
    <citation type="journal article" date="2016" name="Gigascience">
        <title>De novo construction of an expanded transcriptome assembly for the western tarnished plant bug, Lygus hesperus.</title>
        <authorList>
            <person name="Tassone E.E."/>
            <person name="Geib S.M."/>
            <person name="Hall B."/>
            <person name="Fabrick J.A."/>
            <person name="Brent C.S."/>
            <person name="Hull J.J."/>
        </authorList>
    </citation>
    <scope>NUCLEOTIDE SEQUENCE</scope>
</reference>
<dbReference type="AlphaFoldDB" id="A0A146MA26"/>
<sequence length="137" mass="14608">MRMVVLSTVSTSLPVVSVVFVVGCTIVCTFATPSRILAPIPVIVATIVAASLLVSMSTVHFYSTPPTLYVVSPTSNLLSISHLYTIHRSTSYHTPSSLAPHHLPTIPYFVVVNTAAVFSVVTMVHHPTSIAPPSVRV</sequence>
<accession>A0A146MA26</accession>
<evidence type="ECO:0000313" key="2">
    <source>
        <dbReference type="EMBL" id="JAQ16115.1"/>
    </source>
</evidence>
<dbReference type="EMBL" id="GDHC01002514">
    <property type="protein sequence ID" value="JAQ16115.1"/>
    <property type="molecule type" value="Transcribed_RNA"/>
</dbReference>
<evidence type="ECO:0000256" key="1">
    <source>
        <dbReference type="SAM" id="Phobius"/>
    </source>
</evidence>